<feature type="domain" description="Fido" evidence="1">
    <location>
        <begin position="57"/>
        <end position="211"/>
    </location>
</feature>
<dbReference type="RefSeq" id="WP_369917973.1">
    <property type="nucleotide sequence ID" value="NZ_JBCLSQ010000008.1"/>
</dbReference>
<comment type="caution">
    <text evidence="2">The sequence shown here is derived from an EMBL/GenBank/DDBJ whole genome shotgun (WGS) entry which is preliminary data.</text>
</comment>
<dbReference type="PROSITE" id="PS51459">
    <property type="entry name" value="FIDO"/>
    <property type="match status" value="1"/>
</dbReference>
<dbReference type="PANTHER" id="PTHR13504">
    <property type="entry name" value="FIDO DOMAIN-CONTAINING PROTEIN DDB_G0283145"/>
    <property type="match status" value="1"/>
</dbReference>
<reference evidence="2 3" key="1">
    <citation type="submission" date="2024-03" db="EMBL/GenBank/DDBJ databases">
        <title>Mouse gut bacterial collection (mGBC) of GemPharmatech.</title>
        <authorList>
            <person name="He Y."/>
            <person name="Dong L."/>
            <person name="Wu D."/>
            <person name="Gao X."/>
            <person name="Lin Z."/>
        </authorList>
    </citation>
    <scope>NUCLEOTIDE SEQUENCE [LARGE SCALE GENOMIC DNA]</scope>
    <source>
        <strain evidence="2 3">20-218</strain>
    </source>
</reference>
<evidence type="ECO:0000313" key="3">
    <source>
        <dbReference type="Proteomes" id="UP001565242"/>
    </source>
</evidence>
<gene>
    <name evidence="2" type="ORF">AALM99_04245</name>
</gene>
<evidence type="ECO:0000259" key="1">
    <source>
        <dbReference type="PROSITE" id="PS51459"/>
    </source>
</evidence>
<dbReference type="InterPro" id="IPR003812">
    <property type="entry name" value="Fido"/>
</dbReference>
<dbReference type="InterPro" id="IPR036597">
    <property type="entry name" value="Fido-like_dom_sf"/>
</dbReference>
<dbReference type="EMBL" id="JBCLSQ010000008">
    <property type="protein sequence ID" value="MEY8537653.1"/>
    <property type="molecule type" value="Genomic_DNA"/>
</dbReference>
<proteinExistence type="predicted"/>
<name>A0ABV4DAM1_9LACT</name>
<dbReference type="Pfam" id="PF02661">
    <property type="entry name" value="Fic"/>
    <property type="match status" value="1"/>
</dbReference>
<dbReference type="PANTHER" id="PTHR13504:SF40">
    <property type="entry name" value="FIDO DOMAIN-CONTAINING PROTEIN"/>
    <property type="match status" value="1"/>
</dbReference>
<sequence length="313" mass="36351">MYKAIISSNEIEGVKTERKEVSEAYDSVVKKDEKNVRLKSTLALYNDIMHSEKIDIHTLEDIRDIYNQLTEGEIAEEAVPNGQLFREQVENEIVTVGNHIPPQTELEISSLLLKWIEFINDHSFPYLVRATLGHYFFENIHPFNDGNGRTGRYIFSRYLSKKLDPYSGLVISQKINENKSDYYKSFEITGDAYNKGEATFFMQAMLEYVVSGQKEIIDTLTEKTHNLDTVLRWLEENSYQDEEGYVLFLLYQSQLFTDSKDDGIQDIEIFDMAKTSNYTVRAVQRAMEKLERKGVIEVSTKRPKRHRIVSPVV</sequence>
<keyword evidence="3" id="KW-1185">Reference proteome</keyword>
<protein>
    <submittedName>
        <fullName evidence="2">Fic family protein</fullName>
    </submittedName>
</protein>
<dbReference type="SUPFAM" id="SSF140931">
    <property type="entry name" value="Fic-like"/>
    <property type="match status" value="1"/>
</dbReference>
<dbReference type="Proteomes" id="UP001565242">
    <property type="component" value="Unassembled WGS sequence"/>
</dbReference>
<evidence type="ECO:0000313" key="2">
    <source>
        <dbReference type="EMBL" id="MEY8537653.1"/>
    </source>
</evidence>
<dbReference type="InterPro" id="IPR040198">
    <property type="entry name" value="Fido_containing"/>
</dbReference>
<accession>A0ABV4DAM1</accession>
<organism evidence="2 3">
    <name type="scientific">Lactococcus muris</name>
    <dbReference type="NCBI Taxonomy" id="2941330"/>
    <lineage>
        <taxon>Bacteria</taxon>
        <taxon>Bacillati</taxon>
        <taxon>Bacillota</taxon>
        <taxon>Bacilli</taxon>
        <taxon>Lactobacillales</taxon>
        <taxon>Streptococcaceae</taxon>
        <taxon>Lactococcus</taxon>
    </lineage>
</organism>
<dbReference type="Gene3D" id="1.10.3290.10">
    <property type="entry name" value="Fido-like domain"/>
    <property type="match status" value="1"/>
</dbReference>